<dbReference type="EMBL" id="CABFNP030001210">
    <property type="protein sequence ID" value="CAI6092481.1"/>
    <property type="molecule type" value="Genomic_DNA"/>
</dbReference>
<proteinExistence type="predicted"/>
<keyword evidence="2" id="KW-1185">Reference proteome</keyword>
<accession>A0AA35MA52</accession>
<reference evidence="1" key="1">
    <citation type="submission" date="2023-01" db="EMBL/GenBank/DDBJ databases">
        <authorList>
            <person name="Piombo E."/>
        </authorList>
    </citation>
    <scope>NUCLEOTIDE SEQUENCE</scope>
</reference>
<dbReference type="Proteomes" id="UP001160390">
    <property type="component" value="Unassembled WGS sequence"/>
</dbReference>
<comment type="caution">
    <text evidence="1">The sequence shown here is derived from an EMBL/GenBank/DDBJ whole genome shotgun (WGS) entry which is preliminary data.</text>
</comment>
<organism evidence="1 2">
    <name type="scientific">Clonostachys chloroleuca</name>
    <dbReference type="NCBI Taxonomy" id="1926264"/>
    <lineage>
        <taxon>Eukaryota</taxon>
        <taxon>Fungi</taxon>
        <taxon>Dikarya</taxon>
        <taxon>Ascomycota</taxon>
        <taxon>Pezizomycotina</taxon>
        <taxon>Sordariomycetes</taxon>
        <taxon>Hypocreomycetidae</taxon>
        <taxon>Hypocreales</taxon>
        <taxon>Bionectriaceae</taxon>
        <taxon>Clonostachys</taxon>
    </lineage>
</organism>
<evidence type="ECO:0000313" key="2">
    <source>
        <dbReference type="Proteomes" id="UP001160390"/>
    </source>
</evidence>
<evidence type="ECO:0000313" key="1">
    <source>
        <dbReference type="EMBL" id="CAI6092481.1"/>
    </source>
</evidence>
<name>A0AA35MA52_9HYPO</name>
<protein>
    <submittedName>
        <fullName evidence="1">Uncharacterized protein</fullName>
    </submittedName>
</protein>
<sequence length="205" mass="23284">MSGFTRLCASQHDLLASLPVGSGEVFPNLERASTTEALAQWTDFYTRNLVFVMQMQRNHCYGYPYVYAKTKAARGEFLAHQEMWSEVMSMLLACEEDPHILKGIKVARIHYIMINVLTQCCLDPTEMTYDNFFLQFQDILEGTLALLLENEPMAKIHFTFCGHLAPPLCLAASYLKATVPGRTVGSQDSAPRTYWSDAPRRCWAR</sequence>
<dbReference type="AlphaFoldDB" id="A0AA35MA52"/>
<gene>
    <name evidence="1" type="ORF">CCHLO57077_00017658</name>
</gene>